<feature type="transmembrane region" description="Helical" evidence="2">
    <location>
        <begin position="418"/>
        <end position="438"/>
    </location>
</feature>
<name>A0A5M6D070_9BACT</name>
<evidence type="ECO:0000256" key="1">
    <source>
        <dbReference type="SAM" id="Coils"/>
    </source>
</evidence>
<evidence type="ECO:0000313" key="4">
    <source>
        <dbReference type="Proteomes" id="UP000324479"/>
    </source>
</evidence>
<accession>A0A5M6D070</accession>
<dbReference type="SUPFAM" id="SSF111369">
    <property type="entry name" value="HlyD-like secretion proteins"/>
    <property type="match status" value="1"/>
</dbReference>
<dbReference type="InterPro" id="IPR001193">
    <property type="entry name" value="MBTPS2"/>
</dbReference>
<feature type="transmembrane region" description="Helical" evidence="2">
    <location>
        <begin position="385"/>
        <end position="406"/>
    </location>
</feature>
<dbReference type="Proteomes" id="UP000324479">
    <property type="component" value="Unassembled WGS sequence"/>
</dbReference>
<dbReference type="GO" id="GO:0016020">
    <property type="term" value="C:membrane"/>
    <property type="evidence" value="ECO:0007669"/>
    <property type="project" value="InterPro"/>
</dbReference>
<reference evidence="3 4" key="1">
    <citation type="submission" date="2019-08" db="EMBL/GenBank/DDBJ databases">
        <authorList>
            <person name="Dhanesh K."/>
            <person name="Kumar G."/>
            <person name="Sasikala C."/>
            <person name="Venkata Ramana C."/>
        </authorList>
    </citation>
    <scope>NUCLEOTIDE SEQUENCE [LARGE SCALE GENOMIC DNA]</scope>
    <source>
        <strain evidence="3 4">JC645</strain>
    </source>
</reference>
<keyword evidence="2" id="KW-0812">Transmembrane</keyword>
<keyword evidence="4" id="KW-1185">Reference proteome</keyword>
<proteinExistence type="predicted"/>
<keyword evidence="2" id="KW-1133">Transmembrane helix</keyword>
<comment type="caution">
    <text evidence="3">The sequence shown here is derived from an EMBL/GenBank/DDBJ whole genome shotgun (WGS) entry which is preliminary data.</text>
</comment>
<dbReference type="GO" id="GO:0005737">
    <property type="term" value="C:cytoplasm"/>
    <property type="evidence" value="ECO:0007669"/>
    <property type="project" value="TreeGrafter"/>
</dbReference>
<feature type="transmembrane region" description="Helical" evidence="2">
    <location>
        <begin position="250"/>
        <end position="271"/>
    </location>
</feature>
<dbReference type="Gene3D" id="2.40.30.170">
    <property type="match status" value="1"/>
</dbReference>
<dbReference type="PANTHER" id="PTHR13325">
    <property type="entry name" value="PROTEASE M50 MEMBRANE-BOUND TRANSCRIPTION FACTOR SITE 2 PROTEASE"/>
    <property type="match status" value="1"/>
</dbReference>
<keyword evidence="2" id="KW-0472">Membrane</keyword>
<organism evidence="3 4">
    <name type="scientific">Roseiconus nitratireducens</name>
    <dbReference type="NCBI Taxonomy" id="2605748"/>
    <lineage>
        <taxon>Bacteria</taxon>
        <taxon>Pseudomonadati</taxon>
        <taxon>Planctomycetota</taxon>
        <taxon>Planctomycetia</taxon>
        <taxon>Pirellulales</taxon>
        <taxon>Pirellulaceae</taxon>
        <taxon>Roseiconus</taxon>
    </lineage>
</organism>
<gene>
    <name evidence="3" type="ORF">FYK55_27380</name>
</gene>
<sequence length="710" mass="78483">METSHDHLASDLSTLRPAFRRDLQIHSGDGLHFVVEDPVSGNYYRLGPIEFRFSQLLDGRRSIAEAYAELCQREVDLALTENDAAELCRWLIAVELAQTESSRSAERIKDASDRSQRGRIKQRLNPIAIRIPLLQPDRWVGRIEPLVGWLFGWPATCLGILLILFGLSSVVTNWTDLAASRSVLFAPGNLIWLTLATVVLKVIHEFSHAIVCKRYGGDVGEMGVLLILFAPLAYVDVTSVWRFASRWKRVHVAAAGIYVELLIAAVAALLWPTLDSAELQRFCVNVMLSCGVSSIVFNVNPLMKFDGYFMLTDLAGTPNLYADSQRALARSAKQVLLGTGGTMLGGSLGYRRYALVYGIAAFVWRWIVCVGLIIVAVSFYRGVGLVLSAITVSVWFAGPMGRIFTLVRSLDSVLRRRLLRRASALLAGAGVLLFALPWPQFGSYPAIVEYSPHTSIRAPAAGFIEQLHVTAGSHVQIGQLLITLRNDKLRCDALDLELQIEQSRVRRRQHTQKGRHAEAQAELAAENALIEQFNELTRQLDQLSIRAPRSGVIVRRGLRDLQGQYVDQGDELCAVGTESRKELRIAIEQEAIDRFRARSGAPIRYAIEGLDPQVARIERVVPRASRQVPHPALSASNGGPLAVKPVSTANHAGGDKSELLTPHFRAIVPLTSDQSLRLSSGQRVSVYRHAFDRSIGQHLWDLARGISLGL</sequence>
<keyword evidence="1" id="KW-0175">Coiled coil</keyword>
<dbReference type="EMBL" id="VWOX01000030">
    <property type="protein sequence ID" value="KAA5538545.1"/>
    <property type="molecule type" value="Genomic_DNA"/>
</dbReference>
<feature type="transmembrane region" description="Helical" evidence="2">
    <location>
        <begin position="146"/>
        <end position="171"/>
    </location>
</feature>
<dbReference type="PANTHER" id="PTHR13325:SF3">
    <property type="entry name" value="MEMBRANE-BOUND TRANSCRIPTION FACTOR SITE-2 PROTEASE"/>
    <property type="match status" value="1"/>
</dbReference>
<evidence type="ECO:0000256" key="2">
    <source>
        <dbReference type="SAM" id="Phobius"/>
    </source>
</evidence>
<dbReference type="GO" id="GO:0031293">
    <property type="term" value="P:membrane protein intracellular domain proteolysis"/>
    <property type="evidence" value="ECO:0007669"/>
    <property type="project" value="TreeGrafter"/>
</dbReference>
<feature type="coiled-coil region" evidence="1">
    <location>
        <begin position="516"/>
        <end position="546"/>
    </location>
</feature>
<feature type="transmembrane region" description="Helical" evidence="2">
    <location>
        <begin position="353"/>
        <end position="379"/>
    </location>
</feature>
<dbReference type="RefSeq" id="WP_150079809.1">
    <property type="nucleotide sequence ID" value="NZ_VWOX01000030.1"/>
</dbReference>
<dbReference type="Gene3D" id="1.10.287.470">
    <property type="entry name" value="Helix hairpin bin"/>
    <property type="match status" value="1"/>
</dbReference>
<protein>
    <submittedName>
        <fullName evidence="3">HlyD family efflux transporter periplasmic adaptor subunit</fullName>
    </submittedName>
</protein>
<feature type="transmembrane region" description="Helical" evidence="2">
    <location>
        <begin position="224"/>
        <end position="244"/>
    </location>
</feature>
<dbReference type="AlphaFoldDB" id="A0A5M6D070"/>
<dbReference type="GO" id="GO:0004222">
    <property type="term" value="F:metalloendopeptidase activity"/>
    <property type="evidence" value="ECO:0007669"/>
    <property type="project" value="InterPro"/>
</dbReference>
<feature type="transmembrane region" description="Helical" evidence="2">
    <location>
        <begin position="183"/>
        <end position="203"/>
    </location>
</feature>
<dbReference type="Gene3D" id="2.40.50.100">
    <property type="match status" value="1"/>
</dbReference>
<evidence type="ECO:0000313" key="3">
    <source>
        <dbReference type="EMBL" id="KAA5538545.1"/>
    </source>
</evidence>